<feature type="compositionally biased region" description="Polar residues" evidence="1">
    <location>
        <begin position="1"/>
        <end position="22"/>
    </location>
</feature>
<name>A0A162U073_9BACL</name>
<evidence type="ECO:0000313" key="5">
    <source>
        <dbReference type="Proteomes" id="UP000077421"/>
    </source>
</evidence>
<sequence>MDESMFQSTQKTEQDPVSTQKVTRGKGSPASSQIIIVRGTNAVRKRHTLFWLISALIVCVVMIVATWMTSVSGALSHVQSTVTQNGGILSQQQSHLDVISQMLTEISNSLSHLRAQMSNLFTTIITLLSHHLQ</sequence>
<dbReference type="EMBL" id="LSUQ01000002">
    <property type="protein sequence ID" value="OAG95309.1"/>
    <property type="molecule type" value="Genomic_DNA"/>
</dbReference>
<gene>
    <name evidence="3" type="ORF">AYW79_01170</name>
    <name evidence="4" type="ORF">B2M26_02080</name>
</gene>
<evidence type="ECO:0000256" key="1">
    <source>
        <dbReference type="SAM" id="MobiDB-lite"/>
    </source>
</evidence>
<dbReference type="AlphaFoldDB" id="A0A162U073"/>
<comment type="caution">
    <text evidence="4">The sequence shown here is derived from an EMBL/GenBank/DDBJ whole genome shotgun (WGS) entry which is preliminary data.</text>
</comment>
<accession>A0A162U073</accession>
<reference evidence="4 6" key="2">
    <citation type="submission" date="2017-02" db="EMBL/GenBank/DDBJ databases">
        <title>Draft genome of Acidibacillus ferrooxidans Huett2.</title>
        <authorList>
            <person name="Schopf S."/>
        </authorList>
    </citation>
    <scope>NUCLEOTIDE SEQUENCE [LARGE SCALE GENOMIC DNA]</scope>
    <source>
        <strain evidence="4 6">Huett2</strain>
    </source>
</reference>
<proteinExistence type="predicted"/>
<evidence type="ECO:0000313" key="4">
    <source>
        <dbReference type="EMBL" id="OPG17148.1"/>
    </source>
</evidence>
<evidence type="ECO:0000313" key="6">
    <source>
        <dbReference type="Proteomes" id="UP000190229"/>
    </source>
</evidence>
<dbReference type="SUPFAM" id="SSF111474">
    <property type="entry name" value="Coronavirus S2 glycoprotein"/>
    <property type="match status" value="1"/>
</dbReference>
<dbReference type="Proteomes" id="UP000190229">
    <property type="component" value="Unassembled WGS sequence"/>
</dbReference>
<dbReference type="Proteomes" id="UP000077421">
    <property type="component" value="Unassembled WGS sequence"/>
</dbReference>
<evidence type="ECO:0000313" key="3">
    <source>
        <dbReference type="EMBL" id="OAG95309.1"/>
    </source>
</evidence>
<dbReference type="Gene3D" id="1.20.5.300">
    <property type="match status" value="1"/>
</dbReference>
<keyword evidence="6" id="KW-1185">Reference proteome</keyword>
<dbReference type="InterPro" id="IPR043473">
    <property type="entry name" value="S2_sf_CoV"/>
</dbReference>
<evidence type="ECO:0000256" key="2">
    <source>
        <dbReference type="SAM" id="Phobius"/>
    </source>
</evidence>
<feature type="region of interest" description="Disordered" evidence="1">
    <location>
        <begin position="1"/>
        <end position="27"/>
    </location>
</feature>
<dbReference type="EMBL" id="MWPS01000005">
    <property type="protein sequence ID" value="OPG17148.1"/>
    <property type="molecule type" value="Genomic_DNA"/>
</dbReference>
<dbReference type="RefSeq" id="WP_067560674.1">
    <property type="nucleotide sequence ID" value="NZ_LSUQ01000002.1"/>
</dbReference>
<keyword evidence="2" id="KW-0812">Transmembrane</keyword>
<dbReference type="OrthoDB" id="9892564at2"/>
<reference evidence="3 5" key="1">
    <citation type="submission" date="2016-02" db="EMBL/GenBank/DDBJ databases">
        <title>Draft genome sequence of Acidibacillus ferrooxidans SLC66.</title>
        <authorList>
            <person name="Oliveira G."/>
            <person name="Nancucheo I."/>
            <person name="Dall'Agnol H."/>
            <person name="Johnson B."/>
            <person name="Oliveira R."/>
            <person name="Nunes G.L."/>
            <person name="Tzotzos G."/>
            <person name="Orellana S.C."/>
            <person name="Salim A.C."/>
            <person name="Araujo F.M."/>
        </authorList>
    </citation>
    <scope>NUCLEOTIDE SEQUENCE [LARGE SCALE GENOMIC DNA]</scope>
    <source>
        <strain evidence="3 5">SLC66</strain>
    </source>
</reference>
<keyword evidence="2" id="KW-1133">Transmembrane helix</keyword>
<protein>
    <submittedName>
        <fullName evidence="4">Uncharacterized protein</fullName>
    </submittedName>
</protein>
<keyword evidence="2" id="KW-0472">Membrane</keyword>
<organism evidence="4 6">
    <name type="scientific">Ferroacidibacillus organovorans</name>
    <dbReference type="NCBI Taxonomy" id="1765683"/>
    <lineage>
        <taxon>Bacteria</taxon>
        <taxon>Bacillati</taxon>
        <taxon>Bacillota</taxon>
        <taxon>Bacilli</taxon>
        <taxon>Bacillales</taxon>
        <taxon>Alicyclobacillaceae</taxon>
        <taxon>Ferroacidibacillus</taxon>
    </lineage>
</organism>
<feature type="transmembrane region" description="Helical" evidence="2">
    <location>
        <begin position="48"/>
        <end position="68"/>
    </location>
</feature>